<sequence length="1291" mass="147065">MADVPLAGLRWVASPIVKKLLAEASTYLGVDMARELQELETTVLPQFDLVIEAAEKSHNRDKLKAWLQQLKKAFYDAEDLLDEHEYNLLKRKAKSGKDSSPEEDASSIKSSILKPFRAATSRARNLLPGNRRLIDKLTELKAILAKAKDFRELLGLPAGNTAGCSTIPTTVVAPATTTSHRTSKVFGRDADRDRIVDLLTKTPAAASSQASYSGVAIIGLGGMGKSTLAQHVYHDKRIEEHFDVKMWICISRKLDLHRHTREIFESLTKNKCEHFDNLDTLQSKLRDELQSSQKFLLVLDDVWFKESDNEAEWEQLLAPLIFQQPGSKVLITSRNDTFPSVLCCKQVIRLENMEDAEFIALFKHHAFSGAEIEDHLLRMELEQTAEKIAKRLGQSPLGAKVLGSRLSRKKNITEWKAAFKIENLSDEPTKALMWSFEKLDPRVQRCFLYCSLFPKGHWFKIDEMVHLWMAEGLVDSCKPRRMEDMGTDYFNEMVSVSFFQLVSERYYGPWYIMHDLLHDLAESLSREDCFRLEDDNVTKIPCTVRHLSVRVESMEKHKQSICKLHHLRTVICIHPLVDEAHILFDQILQNCEKLRVLYLSFYTSNKLPESVGKLKHLRYLNLVRTSVSELPRSLCTLYHLELLQLNNGVKSLPDKLCILSKLRHLEGYNDDITYEGPLPQIPNMGKLTSLQHILEVSVQKKKGYELRQLRDLNELGGSLHIRNIENVTTRDEALESKLDQKSRLKRLQLVWSCKNDMDAEDSSHLEILEGLKPPPQLNGLEIEGYKSSSYPRWLQDDSYFENLESFRLTCCSVLEGLPSELLWHCSELALNVLPKLKTLSWLPACLTSLSILRCPLLMFITKNELEQSDLRENLMTEHLSSKLAWMLEEYSGSDLRSILSEEHSSLKQLATMMDDDISNHLQIIEKTREEERDETLVKENDETLMKENIIKAWLCCHEQRIRLAYRRNVELPLILPSGLCKLELSSCVVTDGALAICLGGLTSLRELSLDHIMTLTALPSEEVFQHLTKLDSLFIVGCWCLRSLGGLRVATSLSYLRLPCCPSLELARGAEFLPSTLGRIYIYKCMLEADTFINGLPHLKDLTIYQCRSSASLLIGHLTSLESLSLEKVPDLCFLKGSSSLELERVTLTDVPKLSAECISQFRVKVKLTISSSVLLNQMVKVEGFTLPPFLSLDGCKEPSVSFEESADFSSVKILHLWHCEMKSLPKNMECFSSLERLGFYYCPNISSLPDLPSSLQCITIWYCEFLKKSCQEPDGESWPKIAHIGSKEFK</sequence>
<dbReference type="Pfam" id="PF18052">
    <property type="entry name" value="Rx_N"/>
    <property type="match status" value="1"/>
</dbReference>
<evidence type="ECO:0000259" key="8">
    <source>
        <dbReference type="Pfam" id="PF18052"/>
    </source>
</evidence>
<dbReference type="InterPro" id="IPR002182">
    <property type="entry name" value="NB-ARC"/>
</dbReference>
<dbReference type="GO" id="GO:0043531">
    <property type="term" value="F:ADP binding"/>
    <property type="evidence" value="ECO:0007669"/>
    <property type="project" value="InterPro"/>
</dbReference>
<accession>A0A8T0SIC6</accession>
<dbReference type="PRINTS" id="PR00364">
    <property type="entry name" value="DISEASERSIST"/>
</dbReference>
<evidence type="ECO:0000256" key="4">
    <source>
        <dbReference type="ARBA" id="ARBA00022741"/>
    </source>
</evidence>
<dbReference type="Proteomes" id="UP000823388">
    <property type="component" value="Chromosome 5K"/>
</dbReference>
<dbReference type="SUPFAM" id="SSF52058">
    <property type="entry name" value="L domain-like"/>
    <property type="match status" value="2"/>
</dbReference>
<feature type="domain" description="R13L1/DRL21-like LRR repeat region" evidence="10">
    <location>
        <begin position="706"/>
        <end position="839"/>
    </location>
</feature>
<evidence type="ECO:0008006" key="13">
    <source>
        <dbReference type="Google" id="ProtNLM"/>
    </source>
</evidence>
<dbReference type="OrthoDB" id="785704at2759"/>
<dbReference type="GO" id="GO:0005524">
    <property type="term" value="F:ATP binding"/>
    <property type="evidence" value="ECO:0007669"/>
    <property type="project" value="UniProtKB-KW"/>
</dbReference>
<name>A0A8T0SIC6_PANVG</name>
<dbReference type="InterPro" id="IPR032675">
    <property type="entry name" value="LRR_dom_sf"/>
</dbReference>
<comment type="caution">
    <text evidence="11">The sequence shown here is derived from an EMBL/GenBank/DDBJ whole genome shotgun (WGS) entry which is preliminary data.</text>
</comment>
<dbReference type="PANTHER" id="PTHR36766:SF60">
    <property type="entry name" value="NB-ARC DOMAIN-CONTAINING PROTEIN"/>
    <property type="match status" value="1"/>
</dbReference>
<dbReference type="Pfam" id="PF00931">
    <property type="entry name" value="NB-ARC"/>
    <property type="match status" value="1"/>
</dbReference>
<dbReference type="Gene3D" id="1.20.5.4130">
    <property type="match status" value="1"/>
</dbReference>
<evidence type="ECO:0000313" key="12">
    <source>
        <dbReference type="Proteomes" id="UP000823388"/>
    </source>
</evidence>
<reference evidence="11" key="1">
    <citation type="submission" date="2020-05" db="EMBL/GenBank/DDBJ databases">
        <title>WGS assembly of Panicum virgatum.</title>
        <authorList>
            <person name="Lovell J.T."/>
            <person name="Jenkins J."/>
            <person name="Shu S."/>
            <person name="Juenger T.E."/>
            <person name="Schmutz J."/>
        </authorList>
    </citation>
    <scope>NUCLEOTIDE SEQUENCE</scope>
    <source>
        <strain evidence="11">AP13</strain>
    </source>
</reference>
<keyword evidence="6" id="KW-0067">ATP-binding</keyword>
<evidence type="ECO:0000256" key="3">
    <source>
        <dbReference type="ARBA" id="ARBA00022737"/>
    </source>
</evidence>
<dbReference type="Gene3D" id="3.40.50.300">
    <property type="entry name" value="P-loop containing nucleotide triphosphate hydrolases"/>
    <property type="match status" value="1"/>
</dbReference>
<evidence type="ECO:0000313" key="11">
    <source>
        <dbReference type="EMBL" id="KAG2596768.1"/>
    </source>
</evidence>
<feature type="domain" description="NB-ARC" evidence="7">
    <location>
        <begin position="214"/>
        <end position="368"/>
    </location>
</feature>
<feature type="domain" description="Disease resistance N-terminal" evidence="8">
    <location>
        <begin position="27"/>
        <end position="97"/>
    </location>
</feature>
<evidence type="ECO:0000259" key="10">
    <source>
        <dbReference type="Pfam" id="PF25019"/>
    </source>
</evidence>
<dbReference type="Gene3D" id="1.10.10.10">
    <property type="entry name" value="Winged helix-like DNA-binding domain superfamily/Winged helix DNA-binding domain"/>
    <property type="match status" value="1"/>
</dbReference>
<dbReference type="InterPro" id="IPR027417">
    <property type="entry name" value="P-loop_NTPase"/>
</dbReference>
<dbReference type="GO" id="GO:0051707">
    <property type="term" value="P:response to other organism"/>
    <property type="evidence" value="ECO:0007669"/>
    <property type="project" value="UniProtKB-ARBA"/>
</dbReference>
<dbReference type="GO" id="GO:0006952">
    <property type="term" value="P:defense response"/>
    <property type="evidence" value="ECO:0007669"/>
    <property type="project" value="UniProtKB-KW"/>
</dbReference>
<dbReference type="EMBL" id="CM029045">
    <property type="protein sequence ID" value="KAG2596768.1"/>
    <property type="molecule type" value="Genomic_DNA"/>
</dbReference>
<comment type="similarity">
    <text evidence="1">Belongs to the disease resistance NB-LRR family.</text>
</comment>
<dbReference type="Pfam" id="PF25019">
    <property type="entry name" value="LRR_R13L1-DRL21"/>
    <property type="match status" value="1"/>
</dbReference>
<proteinExistence type="inferred from homology"/>
<evidence type="ECO:0000256" key="2">
    <source>
        <dbReference type="ARBA" id="ARBA00022614"/>
    </source>
</evidence>
<dbReference type="PANTHER" id="PTHR36766">
    <property type="entry name" value="PLANT BROAD-SPECTRUM MILDEW RESISTANCE PROTEIN RPW8"/>
    <property type="match status" value="1"/>
</dbReference>
<dbReference type="InterPro" id="IPR036388">
    <property type="entry name" value="WH-like_DNA-bd_sf"/>
</dbReference>
<keyword evidence="2" id="KW-0433">Leucine-rich repeat</keyword>
<dbReference type="Gene3D" id="3.80.10.10">
    <property type="entry name" value="Ribonuclease Inhibitor"/>
    <property type="match status" value="3"/>
</dbReference>
<keyword evidence="5" id="KW-0611">Plant defense</keyword>
<dbReference type="InterPro" id="IPR041118">
    <property type="entry name" value="Rx_N"/>
</dbReference>
<evidence type="ECO:0000256" key="5">
    <source>
        <dbReference type="ARBA" id="ARBA00022821"/>
    </source>
</evidence>
<evidence type="ECO:0000259" key="9">
    <source>
        <dbReference type="Pfam" id="PF23559"/>
    </source>
</evidence>
<keyword evidence="12" id="KW-1185">Reference proteome</keyword>
<evidence type="ECO:0000256" key="1">
    <source>
        <dbReference type="ARBA" id="ARBA00008894"/>
    </source>
</evidence>
<dbReference type="SUPFAM" id="SSF52540">
    <property type="entry name" value="P-loop containing nucleoside triphosphate hydrolases"/>
    <property type="match status" value="1"/>
</dbReference>
<evidence type="ECO:0000259" key="7">
    <source>
        <dbReference type="Pfam" id="PF00931"/>
    </source>
</evidence>
<dbReference type="InterPro" id="IPR058922">
    <property type="entry name" value="WHD_DRP"/>
</dbReference>
<protein>
    <recommendedName>
        <fullName evidence="13">Rp1-like protein</fullName>
    </recommendedName>
</protein>
<dbReference type="InterPro" id="IPR056789">
    <property type="entry name" value="LRR_R13L1-DRL21"/>
</dbReference>
<organism evidence="11 12">
    <name type="scientific">Panicum virgatum</name>
    <name type="common">Blackwell switchgrass</name>
    <dbReference type="NCBI Taxonomy" id="38727"/>
    <lineage>
        <taxon>Eukaryota</taxon>
        <taxon>Viridiplantae</taxon>
        <taxon>Streptophyta</taxon>
        <taxon>Embryophyta</taxon>
        <taxon>Tracheophyta</taxon>
        <taxon>Spermatophyta</taxon>
        <taxon>Magnoliopsida</taxon>
        <taxon>Liliopsida</taxon>
        <taxon>Poales</taxon>
        <taxon>Poaceae</taxon>
        <taxon>PACMAD clade</taxon>
        <taxon>Panicoideae</taxon>
        <taxon>Panicodae</taxon>
        <taxon>Paniceae</taxon>
        <taxon>Panicinae</taxon>
        <taxon>Panicum</taxon>
        <taxon>Panicum sect. Hiantes</taxon>
    </lineage>
</organism>
<feature type="domain" description="Disease resistance protein winged helix" evidence="9">
    <location>
        <begin position="452"/>
        <end position="521"/>
    </location>
</feature>
<evidence type="ECO:0000256" key="6">
    <source>
        <dbReference type="ARBA" id="ARBA00022840"/>
    </source>
</evidence>
<gene>
    <name evidence="11" type="ORF">PVAP13_5KG180900</name>
</gene>
<dbReference type="Pfam" id="PF23559">
    <property type="entry name" value="WHD_DRP"/>
    <property type="match status" value="1"/>
</dbReference>
<keyword evidence="3" id="KW-0677">Repeat</keyword>
<keyword evidence="4" id="KW-0547">Nucleotide-binding</keyword>